<dbReference type="EMBL" id="QOQW01000026">
    <property type="protein sequence ID" value="RCK78214.1"/>
    <property type="molecule type" value="Genomic_DNA"/>
</dbReference>
<dbReference type="Proteomes" id="UP000252355">
    <property type="component" value="Unassembled WGS sequence"/>
</dbReference>
<dbReference type="Pfam" id="PF25472">
    <property type="entry name" value="DUF7902"/>
    <property type="match status" value="1"/>
</dbReference>
<evidence type="ECO:0000259" key="2">
    <source>
        <dbReference type="SMART" id="SM00382"/>
    </source>
</evidence>
<organism evidence="3 4">
    <name type="scientific">Candidatus Ozemobacter sibiricus</name>
    <dbReference type="NCBI Taxonomy" id="2268124"/>
    <lineage>
        <taxon>Bacteria</taxon>
        <taxon>Candidatus Ozemobacteria</taxon>
        <taxon>Candidatus Ozemobacterales</taxon>
        <taxon>Candidatus Ozemobacteraceae</taxon>
        <taxon>Candidatus Ozemobacter</taxon>
    </lineage>
</organism>
<dbReference type="GO" id="GO:0005524">
    <property type="term" value="F:ATP binding"/>
    <property type="evidence" value="ECO:0007669"/>
    <property type="project" value="InterPro"/>
</dbReference>
<dbReference type="CDD" id="cd00009">
    <property type="entry name" value="AAA"/>
    <property type="match status" value="1"/>
</dbReference>
<evidence type="ECO:0000256" key="1">
    <source>
        <dbReference type="SAM" id="MobiDB-lite"/>
    </source>
</evidence>
<name>A0A367ZJA4_9BACT</name>
<reference evidence="3 4" key="1">
    <citation type="submission" date="2018-05" db="EMBL/GenBank/DDBJ databases">
        <title>A metagenomic window into the 2 km-deep terrestrial subsurface aquifer revealed taxonomically and functionally diverse microbial community comprising novel uncultured bacterial lineages.</title>
        <authorList>
            <person name="Kadnikov V.V."/>
            <person name="Mardanov A.V."/>
            <person name="Beletsky A.V."/>
            <person name="Banks D."/>
            <person name="Pimenov N.V."/>
            <person name="Frank Y.A."/>
            <person name="Karnachuk O.V."/>
            <person name="Ravin N.V."/>
        </authorList>
    </citation>
    <scope>NUCLEOTIDE SEQUENCE [LARGE SCALE GENOMIC DNA]</scope>
    <source>
        <strain evidence="3">BY5</strain>
    </source>
</reference>
<comment type="caution">
    <text evidence="3">The sequence shown here is derived from an EMBL/GenBank/DDBJ whole genome shotgun (WGS) entry which is preliminary data.</text>
</comment>
<dbReference type="InterPro" id="IPR027417">
    <property type="entry name" value="P-loop_NTPase"/>
</dbReference>
<dbReference type="InterPro" id="IPR003593">
    <property type="entry name" value="AAA+_ATPase"/>
</dbReference>
<dbReference type="SUPFAM" id="SSF52540">
    <property type="entry name" value="P-loop containing nucleoside triphosphate hydrolases"/>
    <property type="match status" value="1"/>
</dbReference>
<dbReference type="Pfam" id="PF12458">
    <property type="entry name" value="DUF3686"/>
    <property type="match status" value="1"/>
</dbReference>
<evidence type="ECO:0000313" key="4">
    <source>
        <dbReference type="Proteomes" id="UP000252355"/>
    </source>
</evidence>
<dbReference type="InterPro" id="IPR057224">
    <property type="entry name" value="DUF7902"/>
</dbReference>
<dbReference type="Gene3D" id="3.40.50.300">
    <property type="entry name" value="P-loop containing nucleotide triphosphate hydrolases"/>
    <property type="match status" value="1"/>
</dbReference>
<proteinExistence type="predicted"/>
<feature type="region of interest" description="Disordered" evidence="1">
    <location>
        <begin position="1"/>
        <end position="21"/>
    </location>
</feature>
<dbReference type="GO" id="GO:0016887">
    <property type="term" value="F:ATP hydrolysis activity"/>
    <property type="evidence" value="ECO:0007669"/>
    <property type="project" value="InterPro"/>
</dbReference>
<sequence length="1696" mass="190298">MTDPTSSAPDGSVTNPPAGAAAPAAGGTAVAAAGDAAGAAAGLDRGTYEIIRARLTAQGRELRARLDTLNAARKATFGTIEFTLAGTERITTSNNCVPRDMVAIGQRFIFGYNVFFGLRSETRVADVFAVYALKDGGFHEQSLDLLLHPRFETDFRDLYKYYKHTAFQRFVVQGPYLYALFQIGRSVDDVKAFKWQIQGDRLDYLDNRSEHEVRPPPQHEFEWKRTVREMHRLGLHPHVSIEDRIFVETVGGDLTIKVEDNTATGEGIYSEPVQDPDQTLDDAEILYAVLGNLILLKIKPYQEKDYRYIVYNEKVRQAVRLDSIAHACVLLPNDQGIIFSNGYYLQTGEYKLFEAALGNMRFERRVVAPNGEDTLYVFHNREAGVYILLSYNIIEQRVDTPLICGGWSLFEDGKLINFQEAREPQKHHAIQIWQSPYVGPNYVAREVDQSSYLYKIGNRDIVRAMAEVREIVALSEKEDTFANLYLDLAKSAGDVLDTFFWLERPEAGNLREVLVQLRATATAAVEEFEKVARLRKNTQEQTRRVAARVAQAITEAQTGFFQDIDAFVKTIGELRTLRGEIIGLRDLRYVDLALVARLEKDVEEQSAAISQRCAEFLLTPEALAPYRQRVAEQQAAVAELATVAVARQAEAAATRAANDLQMLIEVVGNLKIDDALQRTQIIDGISAVFADLNQVRAAIQKKIQELAAVEGQAEFASQIKLLQQSLINALEVCDTPERCDEQMTRLMVQFEELEGRFADFEPFLVTLTERRQEAYAAFESRKLALNEARSKRAAGLMTAAERILKGIEARLARFQTVPEIHSYFAADVMVDKVRTIVKQLVELKDTVKADDLSTRLRTLLEDGIRQLKDRQELCVDGEGVIRFGPHRFSVNRQPLDLTFVRRDDAMHYHLTGTSFYEPIDHPEFNACRDLWDQELVSETPALYRGEYLAHVLLQDLEAGRGATLATAAGWDLEAMRQFVQTAMGPRYAEGYSKGVHDQDAARLLRALVEMTTTFGLLRYSPPARALGAFFWTQMGKGSFLWDPTGEASTRLMLEAKMSGAGAVTRVFPKAGFPAEFLRELQTALTEFVRRHALFPLELVDEAARFVFETLATGQKFPISREAAELYLALRKHLDQRSAGEAFAQALGKVRRDPAAVFALGRAWVDAFLLEQPTEDGALYRDEVALLLGEETIDKNRLYAQPARRVIEGMVGNHPLIVEGKYQLHYHRFLDKVGRYRRDVVPRFEALQNLKRSLLATRREQLRLDEFKARVLTSFVRNRLIDEVYLPLIGSNLAKQVGEVGESGRPDRMGLLLLISPPGYGKTTLMEYVANRLGLVFIKVNGPAIGNRVTSIDPAEAPNAAARQELERLNLAFAMGENVMIYVDDIQHCSAEFLEKFISLCDAQRKIEGVFNGRTRTYDLRGKKVAVVMAGNPYTESGERFHIPDMLANRADTYNLGDIIGGHADAFVQSYLENAATSNPVLSKLAQRSMKDYLAVLKIAQHGSREGVEFEGNWSGEEINEFVSTMKKLMRVRDVVLTINREYIRSAAQGEAYRTEPAFKLQGSYRNMNKMAEKILPIMTDDEVETVIATHYQNEAQTLATGAEFNLLKFRELLGKLTPAEGKRLAEIRKTFQRQQLLHGLETSDRLGQLMAQLTALSAGVESIKDVLYEGLGLGTYMGGPAGGGPTELKPKKKEPR</sequence>
<accession>A0A367ZJA4</accession>
<feature type="domain" description="AAA+ ATPase" evidence="2">
    <location>
        <begin position="1307"/>
        <end position="1460"/>
    </location>
</feature>
<dbReference type="SMART" id="SM00382">
    <property type="entry name" value="AAA"/>
    <property type="match status" value="1"/>
</dbReference>
<dbReference type="InterPro" id="IPR003959">
    <property type="entry name" value="ATPase_AAA_core"/>
</dbReference>
<dbReference type="Pfam" id="PF00004">
    <property type="entry name" value="AAA"/>
    <property type="match status" value="1"/>
</dbReference>
<gene>
    <name evidence="3" type="ORF">OZSIB_1730</name>
</gene>
<feature type="compositionally biased region" description="Polar residues" evidence="1">
    <location>
        <begin position="1"/>
        <end position="15"/>
    </location>
</feature>
<evidence type="ECO:0000313" key="3">
    <source>
        <dbReference type="EMBL" id="RCK78214.1"/>
    </source>
</evidence>
<dbReference type="InterPro" id="IPR020958">
    <property type="entry name" value="DUF3686"/>
</dbReference>
<protein>
    <recommendedName>
        <fullName evidence="2">AAA+ ATPase domain-containing protein</fullName>
    </recommendedName>
</protein>